<evidence type="ECO:0000256" key="3">
    <source>
        <dbReference type="ARBA" id="ARBA00007972"/>
    </source>
</evidence>
<keyword evidence="6 13" id="KW-0479">Metal-binding</keyword>
<dbReference type="GO" id="GO:0045277">
    <property type="term" value="C:respiratory chain complex IV"/>
    <property type="evidence" value="ECO:0007669"/>
    <property type="project" value="UniProtKB-UniRule"/>
</dbReference>
<comment type="similarity">
    <text evidence="3 13">Belongs to the cytochrome c oxidase subunit 5A family.</text>
</comment>
<keyword evidence="7 13" id="KW-0999">Mitochondrion inner membrane</keyword>
<name>A0A0X3Q117_SCHSO</name>
<dbReference type="GO" id="GO:0006123">
    <property type="term" value="P:mitochondrial electron transport, cytochrome c to oxygen"/>
    <property type="evidence" value="ECO:0007669"/>
    <property type="project" value="UniProtKB-UniRule"/>
</dbReference>
<evidence type="ECO:0000256" key="8">
    <source>
        <dbReference type="ARBA" id="ARBA00022946"/>
    </source>
</evidence>
<dbReference type="InterPro" id="IPR003204">
    <property type="entry name" value="Cyt_c_oxidase_su5A/6"/>
</dbReference>
<comment type="subcellular location">
    <subcellularLocation>
        <location evidence="1 13">Mitochondrion inner membrane</location>
        <topology evidence="1 13">Peripheral membrane protein</topology>
        <orientation evidence="1 13">Matrix side</orientation>
    </subcellularLocation>
</comment>
<sequence length="173" mass="20162">TQKTLYLGKAAFKRFLKMSILRSSFLLAQQTTRLGVSRLAPTAFLTFRLASSNPKYANSEEPYEEFKQRFMTAFNKPDLDGWWMRKYLQEIHTEDIIPEPDIVTSILKACRRLNDLALAIRYLETLKHKCSVKPELFPWLMTEVAPTMNELGIPTLEELGYDKPELYTLDYDD</sequence>
<protein>
    <recommendedName>
        <fullName evidence="4 13">Cytochrome c oxidase subunit 5A, mitochondrial</fullName>
    </recommendedName>
    <alternativeName>
        <fullName evidence="12 13">Cytochrome c oxidase polypeptide Va</fullName>
    </alternativeName>
</protein>
<dbReference type="CDD" id="cd00923">
    <property type="entry name" value="Cyt_c_Oxidase_Va"/>
    <property type="match status" value="1"/>
</dbReference>
<evidence type="ECO:0000256" key="5">
    <source>
        <dbReference type="ARBA" id="ARBA00022617"/>
    </source>
</evidence>
<keyword evidence="5 13" id="KW-0349">Heme</keyword>
<evidence type="ECO:0000256" key="13">
    <source>
        <dbReference type="RuleBase" id="RU368103"/>
    </source>
</evidence>
<dbReference type="Gene3D" id="1.25.40.40">
    <property type="entry name" value="Cytochrome c oxidase, subunit Va/VI"/>
    <property type="match status" value="1"/>
</dbReference>
<dbReference type="InterPro" id="IPR036545">
    <property type="entry name" value="Cyt_c_oxidase_su5A/6_sf"/>
</dbReference>
<evidence type="ECO:0000256" key="6">
    <source>
        <dbReference type="ARBA" id="ARBA00022723"/>
    </source>
</evidence>
<evidence type="ECO:0000256" key="1">
    <source>
        <dbReference type="ARBA" id="ARBA00004443"/>
    </source>
</evidence>
<gene>
    <name evidence="14" type="ORF">TR149197</name>
</gene>
<evidence type="ECO:0000256" key="11">
    <source>
        <dbReference type="ARBA" id="ARBA00023136"/>
    </source>
</evidence>
<keyword evidence="8 13" id="KW-0809">Transit peptide</keyword>
<keyword evidence="10 13" id="KW-0496">Mitochondrion</keyword>
<evidence type="ECO:0000256" key="9">
    <source>
        <dbReference type="ARBA" id="ARBA00023004"/>
    </source>
</evidence>
<dbReference type="SUPFAM" id="SSF48479">
    <property type="entry name" value="Cytochrome c oxidase subunit E"/>
    <property type="match status" value="1"/>
</dbReference>
<keyword evidence="11 13" id="KW-0472">Membrane</keyword>
<dbReference type="UniPathway" id="UPA00705"/>
<proteinExistence type="inferred from homology"/>
<feature type="non-terminal residue" evidence="14">
    <location>
        <position position="1"/>
    </location>
</feature>
<dbReference type="GO" id="GO:0046872">
    <property type="term" value="F:metal ion binding"/>
    <property type="evidence" value="ECO:0007669"/>
    <property type="project" value="UniProtKB-UniRule"/>
</dbReference>
<accession>A0A0X3Q117</accession>
<evidence type="ECO:0000256" key="4">
    <source>
        <dbReference type="ARBA" id="ARBA00021968"/>
    </source>
</evidence>
<dbReference type="AlphaFoldDB" id="A0A0X3Q117"/>
<keyword evidence="9 13" id="KW-0408">Iron</keyword>
<comment type="function">
    <text evidence="13">Component of the cytochrome c oxidase, the last enzyme in the mitochondrial electron transport chain which drives oxidative phosphorylation. The respiratory chain contains 3 multisubunit complexes succinate dehydrogenase (complex II, CII), ubiquinol-cytochrome c oxidoreductase (cytochrome b-c1 complex, complex III, CIII) and cytochrome c oxidase (complex IV, CIV), that cooperate to transfer electrons derived from NADH and succinate to molecular oxygen, creating an electrochemical gradient over the inner membrane that drives transmembrane transport and the ATP synthase. Cytochrome c oxidase is the component of the respiratory chain that catalyzes the reduction of oxygen to water. Electrons originating from reduced cytochrome c in the intermembrane space (IMS) are transferred via the dinuclear copper A center (CU(A)) of subunit 2 and heme A of subunit 1 to the active site in subunit 1, a binuclear center (BNC) formed by heme A3 and copper B (CU(B)). The BNC reduces molecular oxygen to 2 water molecules using 4 electrons from cytochrome c in the IMS and 4 protons from the mitochondrial matrix.</text>
</comment>
<dbReference type="PANTHER" id="PTHR14200">
    <property type="entry name" value="CYTOCHROME C OXIDASE POLYPEPTIDE"/>
    <property type="match status" value="1"/>
</dbReference>
<dbReference type="PANTHER" id="PTHR14200:SF11">
    <property type="entry name" value="CYTOCHROME C OXIDASE SUBUNIT 5A, MITOCHONDRIAL"/>
    <property type="match status" value="1"/>
</dbReference>
<comment type="subunit">
    <text evidence="13">Component of the cytochrome c oxidase (complex IV, CIV), a multisubunit enzyme composed of a catalytic core of 3 subunits and several supernumerary subunits. The complex exists as a monomer or a dimer and forms supercomplexes (SCs) in the inner mitochondrial membrane with ubiquinol-cytochrome c oxidoreductase (cytochrome b-c1 complex, complex III, CIII).</text>
</comment>
<organism evidence="14">
    <name type="scientific">Schistocephalus solidus</name>
    <name type="common">Tapeworm</name>
    <dbReference type="NCBI Taxonomy" id="70667"/>
    <lineage>
        <taxon>Eukaryota</taxon>
        <taxon>Metazoa</taxon>
        <taxon>Spiralia</taxon>
        <taxon>Lophotrochozoa</taxon>
        <taxon>Platyhelminthes</taxon>
        <taxon>Cestoda</taxon>
        <taxon>Eucestoda</taxon>
        <taxon>Diphyllobothriidea</taxon>
        <taxon>Diphyllobothriidae</taxon>
        <taxon>Schistocephalus</taxon>
    </lineage>
</organism>
<dbReference type="EMBL" id="GEEE01005561">
    <property type="protein sequence ID" value="JAP57664.1"/>
    <property type="molecule type" value="Transcribed_RNA"/>
</dbReference>
<evidence type="ECO:0000256" key="7">
    <source>
        <dbReference type="ARBA" id="ARBA00022792"/>
    </source>
</evidence>
<comment type="pathway">
    <text evidence="2 13">Energy metabolism; oxidative phosphorylation.</text>
</comment>
<reference evidence="14" key="1">
    <citation type="submission" date="2016-01" db="EMBL/GenBank/DDBJ databases">
        <title>Reference transcriptome for the parasite Schistocephalus solidus: insights into the molecular evolution of parasitism.</title>
        <authorList>
            <person name="Hebert F.O."/>
            <person name="Grambauer S."/>
            <person name="Barber I."/>
            <person name="Landry C.R."/>
            <person name="Aubin-Horth N."/>
        </authorList>
    </citation>
    <scope>NUCLEOTIDE SEQUENCE</scope>
</reference>
<evidence type="ECO:0000256" key="2">
    <source>
        <dbReference type="ARBA" id="ARBA00004673"/>
    </source>
</evidence>
<dbReference type="GO" id="GO:0005743">
    <property type="term" value="C:mitochondrial inner membrane"/>
    <property type="evidence" value="ECO:0007669"/>
    <property type="project" value="UniProtKB-SubCell"/>
</dbReference>
<evidence type="ECO:0000256" key="12">
    <source>
        <dbReference type="ARBA" id="ARBA00031049"/>
    </source>
</evidence>
<evidence type="ECO:0000256" key="10">
    <source>
        <dbReference type="ARBA" id="ARBA00023128"/>
    </source>
</evidence>
<dbReference type="Pfam" id="PF02284">
    <property type="entry name" value="COX5A"/>
    <property type="match status" value="1"/>
</dbReference>
<evidence type="ECO:0000313" key="14">
    <source>
        <dbReference type="EMBL" id="JAP57664.1"/>
    </source>
</evidence>